<dbReference type="InterPro" id="IPR036390">
    <property type="entry name" value="WH_DNA-bd_sf"/>
</dbReference>
<evidence type="ECO:0000256" key="1">
    <source>
        <dbReference type="SAM" id="Coils"/>
    </source>
</evidence>
<dbReference type="SUPFAM" id="SSF46785">
    <property type="entry name" value="Winged helix' DNA-binding domain"/>
    <property type="match status" value="1"/>
</dbReference>
<proteinExistence type="predicted"/>
<evidence type="ECO:0000313" key="2">
    <source>
        <dbReference type="EMBL" id="DAE33033.1"/>
    </source>
</evidence>
<protein>
    <submittedName>
        <fullName evidence="2">Helix-turn-helix domain protein</fullName>
    </submittedName>
</protein>
<dbReference type="Pfam" id="PF13730">
    <property type="entry name" value="HTH_36"/>
    <property type="match status" value="1"/>
</dbReference>
<dbReference type="Gene3D" id="1.10.10.10">
    <property type="entry name" value="Winged helix-like DNA-binding domain superfamily/Winged helix DNA-binding domain"/>
    <property type="match status" value="1"/>
</dbReference>
<organism evidence="2">
    <name type="scientific">virus sp. ctrcb4</name>
    <dbReference type="NCBI Taxonomy" id="2825824"/>
    <lineage>
        <taxon>Viruses</taxon>
    </lineage>
</organism>
<keyword evidence="1" id="KW-0175">Coiled coil</keyword>
<reference evidence="2" key="1">
    <citation type="journal article" date="2021" name="Proc. Natl. Acad. Sci. U.S.A.">
        <title>A Catalog of Tens of Thousands of Viruses from Human Metagenomes Reveals Hidden Associations with Chronic Diseases.</title>
        <authorList>
            <person name="Tisza M.J."/>
            <person name="Buck C.B."/>
        </authorList>
    </citation>
    <scope>NUCLEOTIDE SEQUENCE</scope>
    <source>
        <strain evidence="2">Ctrcb4</strain>
    </source>
</reference>
<feature type="coiled-coil region" evidence="1">
    <location>
        <begin position="190"/>
        <end position="245"/>
    </location>
</feature>
<name>A0A8S5RPH8_9VIRU</name>
<dbReference type="InterPro" id="IPR036388">
    <property type="entry name" value="WH-like_DNA-bd_sf"/>
</dbReference>
<accession>A0A8S5RPH8</accession>
<dbReference type="EMBL" id="BK059132">
    <property type="protein sequence ID" value="DAE33033.1"/>
    <property type="molecule type" value="Genomic_DNA"/>
</dbReference>
<sequence length="253" mass="29980">MNQYVILPKKENGELLQKYEILIYVCIRRYMNKDTMEAFPSLDRIAKDSGCSKPTVIKTLKEIRRKGYITWKSCGRATVYTFNNEKSFEPFSYEFLDKKDLSKSEKLQILCTQQYMYKDNGIGKMSFSDRELCEMTGLNWRTLNKNTQSLIQKNYVNQVSLQIRDKESGCFKKETIYNLNDLGQAIVFAFQNHENRIQRNEDSIEELRNQVQKLEERDQKRSKDVELLLSEVRRLQKENSQLKNGEIPEVFEM</sequence>